<feature type="non-terminal residue" evidence="2">
    <location>
        <position position="1"/>
    </location>
</feature>
<gene>
    <name evidence="2" type="ORF">PCOR1329_LOCUS57460</name>
</gene>
<feature type="region of interest" description="Disordered" evidence="1">
    <location>
        <begin position="1"/>
        <end position="82"/>
    </location>
</feature>
<feature type="compositionally biased region" description="Basic residues" evidence="1">
    <location>
        <begin position="60"/>
        <end position="72"/>
    </location>
</feature>
<dbReference type="Pfam" id="PF09055">
    <property type="entry name" value="Sod_Ni"/>
    <property type="match status" value="1"/>
</dbReference>
<protein>
    <submittedName>
        <fullName evidence="2">Uncharacterized protein</fullName>
    </submittedName>
</protein>
<dbReference type="Proteomes" id="UP001189429">
    <property type="component" value="Unassembled WGS sequence"/>
</dbReference>
<dbReference type="InterPro" id="IPR036502">
    <property type="entry name" value="NiSOD_sf"/>
</dbReference>
<evidence type="ECO:0000256" key="1">
    <source>
        <dbReference type="SAM" id="MobiDB-lite"/>
    </source>
</evidence>
<dbReference type="InterPro" id="IPR014123">
    <property type="entry name" value="Superoxide_dismutase_Ni-type"/>
</dbReference>
<feature type="compositionally biased region" description="Low complexity" evidence="1">
    <location>
        <begin position="11"/>
        <end position="28"/>
    </location>
</feature>
<evidence type="ECO:0000313" key="2">
    <source>
        <dbReference type="EMBL" id="CAK0871773.1"/>
    </source>
</evidence>
<sequence length="176" mass="19285">PLSQRPLTATPAGHAPLPGARPRAAAPGGRPGPGRRPCRRPRGPAEQGRGAVPLPGALRHLPRRRPHRRHPGGRHDDPQGRRAELFKANDLQSLHQTVRWISTKEEHATKIMTTISEYFLAQKVKKDQLGHHEYLEVLALHHAVMVAAMKAKQSADMSAVDALDKAIAALKPVYAK</sequence>
<organism evidence="2 3">
    <name type="scientific">Prorocentrum cordatum</name>
    <dbReference type="NCBI Taxonomy" id="2364126"/>
    <lineage>
        <taxon>Eukaryota</taxon>
        <taxon>Sar</taxon>
        <taxon>Alveolata</taxon>
        <taxon>Dinophyceae</taxon>
        <taxon>Prorocentrales</taxon>
        <taxon>Prorocentraceae</taxon>
        <taxon>Prorocentrum</taxon>
    </lineage>
</organism>
<feature type="compositionally biased region" description="Basic and acidic residues" evidence="1">
    <location>
        <begin position="73"/>
        <end position="82"/>
    </location>
</feature>
<proteinExistence type="predicted"/>
<comment type="caution">
    <text evidence="2">The sequence shown here is derived from an EMBL/GenBank/DDBJ whole genome shotgun (WGS) entry which is preliminary data.</text>
</comment>
<dbReference type="Gene3D" id="1.20.120.400">
    <property type="entry name" value="Nickel-containing superoxide dismutase"/>
    <property type="match status" value="1"/>
</dbReference>
<accession>A0ABN9VI74</accession>
<dbReference type="EMBL" id="CAUYUJ010017100">
    <property type="protein sequence ID" value="CAK0871773.1"/>
    <property type="molecule type" value="Genomic_DNA"/>
</dbReference>
<evidence type="ECO:0000313" key="3">
    <source>
        <dbReference type="Proteomes" id="UP001189429"/>
    </source>
</evidence>
<keyword evidence="3" id="KW-1185">Reference proteome</keyword>
<name>A0ABN9VI74_9DINO</name>
<reference evidence="2" key="1">
    <citation type="submission" date="2023-10" db="EMBL/GenBank/DDBJ databases">
        <authorList>
            <person name="Chen Y."/>
            <person name="Shah S."/>
            <person name="Dougan E. K."/>
            <person name="Thang M."/>
            <person name="Chan C."/>
        </authorList>
    </citation>
    <scope>NUCLEOTIDE SEQUENCE [LARGE SCALE GENOMIC DNA]</scope>
</reference>